<sequence length="185" mass="20323">AQQKGRGLSFAEQQMLRHGWEQKGLGKEGNGICEPIKVKVKCDKGGVGHKQSEQFTFHWWDHVFNKASSGLDVESGQDGVVVKKKNGEEEGMISNKKPRKAMFKKSGLYGGFVKSATLLSGQEQPESRSSSSEDSSSSSDDDDDKLDLSSTTSDESLWRTHCTRCQAWPYLECQTSQTGAARTGV</sequence>
<name>A0A3B1IV79_ASTMX</name>
<dbReference type="PANTHER" id="PTHR23149">
    <property type="entry name" value="G PATCH DOMAIN CONTAINING PROTEIN"/>
    <property type="match status" value="1"/>
</dbReference>
<feature type="domain" description="G-patch" evidence="3">
    <location>
        <begin position="7"/>
        <end position="52"/>
    </location>
</feature>
<reference evidence="4" key="4">
    <citation type="submission" date="2025-09" db="UniProtKB">
        <authorList>
            <consortium name="Ensembl"/>
        </authorList>
    </citation>
    <scope>IDENTIFICATION</scope>
</reference>
<dbReference type="InterPro" id="IPR050656">
    <property type="entry name" value="PINX1"/>
</dbReference>
<dbReference type="STRING" id="7994.ENSAMXP00000032989"/>
<evidence type="ECO:0000259" key="3">
    <source>
        <dbReference type="PROSITE" id="PS50174"/>
    </source>
</evidence>
<keyword evidence="5" id="KW-1185">Reference proteome</keyword>
<dbReference type="SMART" id="SM00443">
    <property type="entry name" value="G_patch"/>
    <property type="match status" value="1"/>
</dbReference>
<protein>
    <recommendedName>
        <fullName evidence="1">G patch domain-containing protein 4</fullName>
    </recommendedName>
</protein>
<dbReference type="Bgee" id="ENSAMXG00000034049">
    <property type="expression patterns" value="Expressed in zone of skin and 14 other cell types or tissues"/>
</dbReference>
<dbReference type="InParanoid" id="A0A3B1IV79"/>
<dbReference type="InterPro" id="IPR000467">
    <property type="entry name" value="G_patch_dom"/>
</dbReference>
<dbReference type="Ensembl" id="ENSAMXT00000053808.1">
    <property type="protein sequence ID" value="ENSAMXP00000032989.1"/>
    <property type="gene ID" value="ENSAMXG00000034049.1"/>
</dbReference>
<reference evidence="5" key="2">
    <citation type="journal article" date="2014" name="Nat. Commun.">
        <title>The cavefish genome reveals candidate genes for eye loss.</title>
        <authorList>
            <person name="McGaugh S.E."/>
            <person name="Gross J.B."/>
            <person name="Aken B."/>
            <person name="Blin M."/>
            <person name="Borowsky R."/>
            <person name="Chalopin D."/>
            <person name="Hinaux H."/>
            <person name="Jeffery W.R."/>
            <person name="Keene A."/>
            <person name="Ma L."/>
            <person name="Minx P."/>
            <person name="Murphy D."/>
            <person name="O'Quin K.E."/>
            <person name="Retaux S."/>
            <person name="Rohner N."/>
            <person name="Searle S.M."/>
            <person name="Stahl B.A."/>
            <person name="Tabin C."/>
            <person name="Volff J.N."/>
            <person name="Yoshizawa M."/>
            <person name="Warren W.C."/>
        </authorList>
    </citation>
    <scope>NUCLEOTIDE SEQUENCE [LARGE SCALE GENOMIC DNA]</scope>
    <source>
        <strain evidence="5">female</strain>
    </source>
</reference>
<evidence type="ECO:0000256" key="1">
    <source>
        <dbReference type="ARBA" id="ARBA00040365"/>
    </source>
</evidence>
<reference evidence="4" key="3">
    <citation type="submission" date="2025-08" db="UniProtKB">
        <authorList>
            <consortium name="Ensembl"/>
        </authorList>
    </citation>
    <scope>IDENTIFICATION</scope>
</reference>
<dbReference type="Pfam" id="PF01585">
    <property type="entry name" value="G-patch"/>
    <property type="match status" value="1"/>
</dbReference>
<organism evidence="4 5">
    <name type="scientific">Astyanax mexicanus</name>
    <name type="common">Blind cave fish</name>
    <name type="synonym">Astyanax fasciatus mexicanus</name>
    <dbReference type="NCBI Taxonomy" id="7994"/>
    <lineage>
        <taxon>Eukaryota</taxon>
        <taxon>Metazoa</taxon>
        <taxon>Chordata</taxon>
        <taxon>Craniata</taxon>
        <taxon>Vertebrata</taxon>
        <taxon>Euteleostomi</taxon>
        <taxon>Actinopterygii</taxon>
        <taxon>Neopterygii</taxon>
        <taxon>Teleostei</taxon>
        <taxon>Ostariophysi</taxon>
        <taxon>Characiformes</taxon>
        <taxon>Characoidei</taxon>
        <taxon>Acestrorhamphidae</taxon>
        <taxon>Acestrorhamphinae</taxon>
        <taxon>Astyanax</taxon>
    </lineage>
</organism>
<reference evidence="5" key="1">
    <citation type="submission" date="2013-03" db="EMBL/GenBank/DDBJ databases">
        <authorList>
            <person name="Jeffery W."/>
            <person name="Warren W."/>
            <person name="Wilson R.K."/>
        </authorList>
    </citation>
    <scope>NUCLEOTIDE SEQUENCE</scope>
    <source>
        <strain evidence="5">female</strain>
    </source>
</reference>
<evidence type="ECO:0000256" key="2">
    <source>
        <dbReference type="SAM" id="MobiDB-lite"/>
    </source>
</evidence>
<dbReference type="PROSITE" id="PS50174">
    <property type="entry name" value="G_PATCH"/>
    <property type="match status" value="1"/>
</dbReference>
<dbReference type="GO" id="GO:0003676">
    <property type="term" value="F:nucleic acid binding"/>
    <property type="evidence" value="ECO:0007669"/>
    <property type="project" value="InterPro"/>
</dbReference>
<feature type="compositionally biased region" description="Low complexity" evidence="2">
    <location>
        <begin position="127"/>
        <end position="138"/>
    </location>
</feature>
<dbReference type="PANTHER" id="PTHR23149:SF9">
    <property type="entry name" value="G PATCH DOMAIN-CONTAINING PROTEIN 4"/>
    <property type="match status" value="1"/>
</dbReference>
<dbReference type="GeneTree" id="ENSGT00390000008765"/>
<accession>A0A3B1IV79</accession>
<evidence type="ECO:0000313" key="4">
    <source>
        <dbReference type="Ensembl" id="ENSAMXP00000032989.1"/>
    </source>
</evidence>
<proteinExistence type="predicted"/>
<dbReference type="GO" id="GO:0005730">
    <property type="term" value="C:nucleolus"/>
    <property type="evidence" value="ECO:0007669"/>
    <property type="project" value="TreeGrafter"/>
</dbReference>
<dbReference type="AlphaFoldDB" id="A0A3B1IV79"/>
<feature type="region of interest" description="Disordered" evidence="2">
    <location>
        <begin position="119"/>
        <end position="155"/>
    </location>
</feature>
<evidence type="ECO:0000313" key="5">
    <source>
        <dbReference type="Proteomes" id="UP000018467"/>
    </source>
</evidence>
<dbReference type="Proteomes" id="UP000018467">
    <property type="component" value="Unassembled WGS sequence"/>
</dbReference>